<keyword evidence="4 10" id="KW-0812">Transmembrane</keyword>
<reference evidence="14" key="2">
    <citation type="submission" date="2020-12" db="UniProtKB">
        <authorList>
            <consortium name="WormBaseParasite"/>
        </authorList>
    </citation>
    <scope>IDENTIFICATION</scope>
</reference>
<dbReference type="GO" id="GO:0016020">
    <property type="term" value="C:membrane"/>
    <property type="evidence" value="ECO:0007669"/>
    <property type="project" value="UniProtKB-SubCell"/>
</dbReference>
<feature type="transmembrane region" description="Helical" evidence="10">
    <location>
        <begin position="160"/>
        <end position="178"/>
    </location>
</feature>
<gene>
    <name evidence="12 14 15" type="ORF">SRAE_X000056300</name>
</gene>
<keyword evidence="5 10" id="KW-1133">Transmembrane helix</keyword>
<organism evidence="12">
    <name type="scientific">Strongyloides ratti</name>
    <name type="common">Parasitic roundworm</name>
    <dbReference type="NCBI Taxonomy" id="34506"/>
    <lineage>
        <taxon>Eukaryota</taxon>
        <taxon>Metazoa</taxon>
        <taxon>Ecdysozoa</taxon>
        <taxon>Nematoda</taxon>
        <taxon>Chromadorea</taxon>
        <taxon>Rhabditida</taxon>
        <taxon>Tylenchina</taxon>
        <taxon>Panagrolaimomorpha</taxon>
        <taxon>Strongyloidoidea</taxon>
        <taxon>Strongyloididae</taxon>
        <taxon>Strongyloides</taxon>
    </lineage>
</organism>
<evidence type="ECO:0000256" key="1">
    <source>
        <dbReference type="ARBA" id="ARBA00004141"/>
    </source>
</evidence>
<dbReference type="Pfam" id="PF08557">
    <property type="entry name" value="Lipid_DES"/>
    <property type="match status" value="1"/>
</dbReference>
<dbReference type="PANTHER" id="PTHR12879:SF8">
    <property type="entry name" value="SPHINGOLIPID DELTA(4)-DESATURASE DES1"/>
    <property type="match status" value="1"/>
</dbReference>
<dbReference type="Pfam" id="PF00487">
    <property type="entry name" value="FA_desaturase"/>
    <property type="match status" value="1"/>
</dbReference>
<accession>A0A090LND8</accession>
<keyword evidence="8 9" id="KW-0472">Membrane</keyword>
<dbReference type="CDD" id="cd03508">
    <property type="entry name" value="Delta4-sphingolipid-FADS-like"/>
    <property type="match status" value="1"/>
</dbReference>
<dbReference type="SMART" id="SM01269">
    <property type="entry name" value="Lipid_DES"/>
    <property type="match status" value="1"/>
</dbReference>
<comment type="subcellular location">
    <subcellularLocation>
        <location evidence="1">Membrane</location>
        <topology evidence="1">Multi-pass membrane protein</topology>
    </subcellularLocation>
</comment>
<dbReference type="CTD" id="36383616"/>
<dbReference type="WBParaSite" id="SRAE_X000056300.1">
    <property type="protein sequence ID" value="SRAE_X000056300.1"/>
    <property type="gene ID" value="WBGene00266122"/>
</dbReference>
<dbReference type="GeneID" id="36383616"/>
<dbReference type="OrthoDB" id="200948at2759"/>
<evidence type="ECO:0000256" key="6">
    <source>
        <dbReference type="ARBA" id="ARBA00023002"/>
    </source>
</evidence>
<dbReference type="STRING" id="34506.A0A090LND8"/>
<keyword evidence="13" id="KW-1185">Reference proteome</keyword>
<reference evidence="12 13" key="1">
    <citation type="submission" date="2014-09" db="EMBL/GenBank/DDBJ databases">
        <authorList>
            <person name="Martin A.A."/>
        </authorList>
    </citation>
    <scope>NUCLEOTIDE SEQUENCE</scope>
    <source>
        <strain evidence="13">ED321</strain>
        <strain evidence="12">ED321 Heterogonic</strain>
    </source>
</reference>
<name>A0A090LND8_STRRB</name>
<dbReference type="InterPro" id="IPR011388">
    <property type="entry name" value="DES1/DES2"/>
</dbReference>
<dbReference type="PIRSF" id="PIRSF017228">
    <property type="entry name" value="Sphnglp_dlt4_des"/>
    <property type="match status" value="1"/>
</dbReference>
<comment type="similarity">
    <text evidence="2 9">Belongs to the fatty acid desaturase type 1 family. DEGS subfamily.</text>
</comment>
<dbReference type="EC" id="1.14.19.17" evidence="3"/>
<sequence length="359" mass="41881">MGATVTRTNFEWSYTEEPHASRRKEILEKYPNIKDYFGIDRSFKYVVIAQVLFQILCAYLLKDSDWLLIWIQAYITSGTINHSLTLAVHEISHNMAFGCGRPIANRIFGFIANLPMGVPMSISFKKYHLEHHKNLGEDIIDTDVPTDFEARFFKNTLGKLIWMLLQPIFYAFRPFAIYKKSITDFEILNAIAQVFFDFLILYYFGVKSFTYLFGGFFVGLGLHPLAGHYISDHYVFTPGQETYSYYGVINKLTYNVGHHVEHHDFPFVCGSNLPNIRKIAPEYYENLTHHDSWLKVMYDFIFNPNMSLKSRIKRKVADESEFHFYERGMYGSSKVYNMMATILSSIYSIIQCPNKQKKC</sequence>
<evidence type="ECO:0000256" key="10">
    <source>
        <dbReference type="SAM" id="Phobius"/>
    </source>
</evidence>
<evidence type="ECO:0000256" key="4">
    <source>
        <dbReference type="ARBA" id="ARBA00022692"/>
    </source>
</evidence>
<dbReference type="GO" id="GO:0042284">
    <property type="term" value="F:sphingolipid delta-4 desaturase activity"/>
    <property type="evidence" value="ECO:0007669"/>
    <property type="project" value="UniProtKB-UniRule"/>
</dbReference>
<evidence type="ECO:0000256" key="9">
    <source>
        <dbReference type="PIRNR" id="PIRNR017228"/>
    </source>
</evidence>
<dbReference type="EMBL" id="LN609530">
    <property type="protein sequence ID" value="CEF71236.1"/>
    <property type="molecule type" value="Genomic_DNA"/>
</dbReference>
<dbReference type="GO" id="GO:0046513">
    <property type="term" value="P:ceramide biosynthetic process"/>
    <property type="evidence" value="ECO:0007669"/>
    <property type="project" value="TreeGrafter"/>
</dbReference>
<evidence type="ECO:0000256" key="5">
    <source>
        <dbReference type="ARBA" id="ARBA00022989"/>
    </source>
</evidence>
<dbReference type="InterPro" id="IPR013866">
    <property type="entry name" value="Sphingolipid_d4-desaturase_N"/>
</dbReference>
<feature type="transmembrane region" description="Helical" evidence="10">
    <location>
        <begin position="103"/>
        <end position="124"/>
    </location>
</feature>
<keyword evidence="6 9" id="KW-0560">Oxidoreductase</keyword>
<dbReference type="WormBase" id="SRAE_X000056300">
    <property type="protein sequence ID" value="SRP09921"/>
    <property type="gene ID" value="WBGene00266122"/>
</dbReference>
<evidence type="ECO:0000256" key="2">
    <source>
        <dbReference type="ARBA" id="ARBA00006146"/>
    </source>
</evidence>
<evidence type="ECO:0000256" key="7">
    <source>
        <dbReference type="ARBA" id="ARBA00023098"/>
    </source>
</evidence>
<evidence type="ECO:0000259" key="11">
    <source>
        <dbReference type="SMART" id="SM01269"/>
    </source>
</evidence>
<evidence type="ECO:0000256" key="3">
    <source>
        <dbReference type="ARBA" id="ARBA00012021"/>
    </source>
</evidence>
<dbReference type="OMA" id="DYLVIMY"/>
<dbReference type="InterPro" id="IPR005804">
    <property type="entry name" value="FA_desaturase_dom"/>
</dbReference>
<proteinExistence type="inferred from homology"/>
<keyword evidence="7 9" id="KW-0443">Lipid metabolism</keyword>
<dbReference type="Proteomes" id="UP000035682">
    <property type="component" value="Unplaced"/>
</dbReference>
<dbReference type="AlphaFoldDB" id="A0A090LND8"/>
<evidence type="ECO:0000313" key="12">
    <source>
        <dbReference type="EMBL" id="CEF71236.1"/>
    </source>
</evidence>
<evidence type="ECO:0000313" key="15">
    <source>
        <dbReference type="WormBase" id="SRAE_X000056300"/>
    </source>
</evidence>
<feature type="domain" description="Sphingolipid delta4-desaturase N-terminal" evidence="11">
    <location>
        <begin position="5"/>
        <end position="43"/>
    </location>
</feature>
<dbReference type="PANTHER" id="PTHR12879">
    <property type="entry name" value="SPHINGOLIPID DELTA 4 DESATURASE/C-4 HYDROXYLASE PROTEIN DES2"/>
    <property type="match status" value="1"/>
</dbReference>
<evidence type="ECO:0000313" key="14">
    <source>
        <dbReference type="WBParaSite" id="SRAE_X000056300.1"/>
    </source>
</evidence>
<dbReference type="RefSeq" id="XP_024510432.1">
    <property type="nucleotide sequence ID" value="XM_024644923.1"/>
</dbReference>
<evidence type="ECO:0000313" key="13">
    <source>
        <dbReference type="Proteomes" id="UP000035682"/>
    </source>
</evidence>
<protein>
    <recommendedName>
        <fullName evidence="3">sphingolipid 4-desaturase</fullName>
        <ecNumber evidence="3">1.14.19.17</ecNumber>
    </recommendedName>
</protein>
<evidence type="ECO:0000256" key="8">
    <source>
        <dbReference type="ARBA" id="ARBA00023136"/>
    </source>
</evidence>